<proteinExistence type="predicted"/>
<gene>
    <name evidence="1" type="ORF">GmarT_37360</name>
</gene>
<reference evidence="1 2" key="1">
    <citation type="submission" date="2019-08" db="EMBL/GenBank/DDBJ databases">
        <title>Deep-cultivation of Planctomycetes and their phenomic and genomic characterization uncovers novel biology.</title>
        <authorList>
            <person name="Wiegand S."/>
            <person name="Jogler M."/>
            <person name="Boedeker C."/>
            <person name="Pinto D."/>
            <person name="Vollmers J."/>
            <person name="Rivas-Marin E."/>
            <person name="Kohn T."/>
            <person name="Peeters S.H."/>
            <person name="Heuer A."/>
            <person name="Rast P."/>
            <person name="Oberbeckmann S."/>
            <person name="Bunk B."/>
            <person name="Jeske O."/>
            <person name="Meyerdierks A."/>
            <person name="Storesund J.E."/>
            <person name="Kallscheuer N."/>
            <person name="Luecker S."/>
            <person name="Lage O.M."/>
            <person name="Pohl T."/>
            <person name="Merkel B.J."/>
            <person name="Hornburger P."/>
            <person name="Mueller R.-W."/>
            <person name="Bruemmer F."/>
            <person name="Labrenz M."/>
            <person name="Spormann A.M."/>
            <person name="Op den Camp H."/>
            <person name="Overmann J."/>
            <person name="Amann R."/>
            <person name="Jetten M.S.M."/>
            <person name="Mascher T."/>
            <person name="Medema M.H."/>
            <person name="Devos D.P."/>
            <person name="Kaster A.-K."/>
            <person name="Ovreas L."/>
            <person name="Rohde M."/>
            <person name="Galperin M.Y."/>
            <person name="Jogler C."/>
        </authorList>
    </citation>
    <scope>NUCLEOTIDE SEQUENCE [LARGE SCALE GENOMIC DNA]</scope>
    <source>
        <strain evidence="1 2">DSM 8797</strain>
    </source>
</reference>
<evidence type="ECO:0008006" key="3">
    <source>
        <dbReference type="Google" id="ProtNLM"/>
    </source>
</evidence>
<dbReference type="EMBL" id="CP042910">
    <property type="protein sequence ID" value="QEG17852.1"/>
    <property type="molecule type" value="Genomic_DNA"/>
</dbReference>
<dbReference type="GeneID" id="98648234"/>
<dbReference type="Proteomes" id="UP000322887">
    <property type="component" value="Chromosome"/>
</dbReference>
<protein>
    <recommendedName>
        <fullName evidence="3">Antitoxin SocA-like Panacea domain-containing protein</fullName>
    </recommendedName>
</protein>
<accession>A0ABX5YQE6</accession>
<sequence>MPTISRRNLVLLMLGIDPDGEIAKGIGGITRLQKLLYLLEREENLTPTENGFDFSAYKAGPYSSKLYDDLEFLENLGFVESEVTADATLGEAAEVELLDFEELLGDGAENSNDEAVDGIAAADAFEERRFKITDEGTQRIQSLLESEEYKPLSEGIRRVKRKYGTYSLSDLLYYVYEKYPDMTVESEIKDQVFRGRNK</sequence>
<dbReference type="RefSeq" id="WP_052301238.1">
    <property type="nucleotide sequence ID" value="NZ_CP042910.1"/>
</dbReference>
<evidence type="ECO:0000313" key="1">
    <source>
        <dbReference type="EMBL" id="QEG17852.1"/>
    </source>
</evidence>
<evidence type="ECO:0000313" key="2">
    <source>
        <dbReference type="Proteomes" id="UP000322887"/>
    </source>
</evidence>
<name>A0ABX5YQE6_9PLAN</name>
<keyword evidence="2" id="KW-1185">Reference proteome</keyword>
<organism evidence="1 2">
    <name type="scientific">Gimesia maris</name>
    <dbReference type="NCBI Taxonomy" id="122"/>
    <lineage>
        <taxon>Bacteria</taxon>
        <taxon>Pseudomonadati</taxon>
        <taxon>Planctomycetota</taxon>
        <taxon>Planctomycetia</taxon>
        <taxon>Planctomycetales</taxon>
        <taxon>Planctomycetaceae</taxon>
        <taxon>Gimesia</taxon>
    </lineage>
</organism>